<dbReference type="NCBIfam" id="TIGR01615">
    <property type="entry name" value="A_thal_3542"/>
    <property type="match status" value="1"/>
</dbReference>
<gene>
    <name evidence="1" type="ORF">IFM89_022155</name>
</gene>
<proteinExistence type="predicted"/>
<organism evidence="1 2">
    <name type="scientific">Coptis chinensis</name>
    <dbReference type="NCBI Taxonomy" id="261450"/>
    <lineage>
        <taxon>Eukaryota</taxon>
        <taxon>Viridiplantae</taxon>
        <taxon>Streptophyta</taxon>
        <taxon>Embryophyta</taxon>
        <taxon>Tracheophyta</taxon>
        <taxon>Spermatophyta</taxon>
        <taxon>Magnoliopsida</taxon>
        <taxon>Ranunculales</taxon>
        <taxon>Ranunculaceae</taxon>
        <taxon>Coptidoideae</taxon>
        <taxon>Coptis</taxon>
    </lineage>
</organism>
<reference evidence="1 2" key="1">
    <citation type="submission" date="2020-10" db="EMBL/GenBank/DDBJ databases">
        <title>The Coptis chinensis genome and diversification of protoberbering-type alkaloids.</title>
        <authorList>
            <person name="Wang B."/>
            <person name="Shu S."/>
            <person name="Song C."/>
            <person name="Liu Y."/>
        </authorList>
    </citation>
    <scope>NUCLEOTIDE SEQUENCE [LARGE SCALE GENOMIC DNA]</scope>
    <source>
        <strain evidence="1">HL-2020</strain>
        <tissue evidence="1">Leaf</tissue>
    </source>
</reference>
<protein>
    <submittedName>
        <fullName evidence="1">Uncharacterized protein</fullName>
    </submittedName>
</protein>
<name>A0A835HVI3_9MAGN</name>
<evidence type="ECO:0000313" key="2">
    <source>
        <dbReference type="Proteomes" id="UP000631114"/>
    </source>
</evidence>
<dbReference type="AlphaFoldDB" id="A0A835HVI3"/>
<dbReference type="PANTHER" id="PTHR31579">
    <property type="entry name" value="OS03G0796600 PROTEIN"/>
    <property type="match status" value="1"/>
</dbReference>
<comment type="caution">
    <text evidence="1">The sequence shown here is derived from an EMBL/GenBank/DDBJ whole genome shotgun (WGS) entry which is preliminary data.</text>
</comment>
<sequence length="257" mass="28703">MKIQPIDCEPTESSVKPSLVCCESNLEKNVLTETVKIVEKNNKICNCKRKEECRQVVIDGLVSLGYNACICKSKWEKSSSFPSGEYVYIDVVIEGGERLILDIDFKSEFEIARSTGNYRCLLQSIPAIYVGKIDRLKEIVTIVSDAAKKSLLKKGMHVPPWRKTEYMIAKWISPYTRTSDGIESVPNKSCLIETKNFSGEFELIFSETCSNSIAVPVEEEKISVVVTPWKPPAIKPKSNQKGTKMVAGLASALKEKP</sequence>
<dbReference type="Proteomes" id="UP000631114">
    <property type="component" value="Unassembled WGS sequence"/>
</dbReference>
<evidence type="ECO:0000313" key="1">
    <source>
        <dbReference type="EMBL" id="KAF9606029.1"/>
    </source>
</evidence>
<dbReference type="Pfam" id="PF04720">
    <property type="entry name" value="PDDEXK_6"/>
    <property type="match status" value="1"/>
</dbReference>
<dbReference type="OrthoDB" id="691424at2759"/>
<dbReference type="InterPro" id="IPR006502">
    <property type="entry name" value="PDDEXK-like"/>
</dbReference>
<keyword evidence="2" id="KW-1185">Reference proteome</keyword>
<accession>A0A835HVI3</accession>
<dbReference type="EMBL" id="JADFTS010000005">
    <property type="protein sequence ID" value="KAF9606029.1"/>
    <property type="molecule type" value="Genomic_DNA"/>
</dbReference>
<dbReference type="PANTHER" id="PTHR31579:SF1">
    <property type="entry name" value="OS03G0796600 PROTEIN"/>
    <property type="match status" value="1"/>
</dbReference>